<dbReference type="InterPro" id="IPR003953">
    <property type="entry name" value="FAD-dep_OxRdtase_2_FAD-bd"/>
</dbReference>
<evidence type="ECO:0000259" key="3">
    <source>
        <dbReference type="Pfam" id="PF00890"/>
    </source>
</evidence>
<evidence type="ECO:0000256" key="2">
    <source>
        <dbReference type="ARBA" id="ARBA00023002"/>
    </source>
</evidence>
<dbReference type="Pfam" id="PF21688">
    <property type="entry name" value="FAD-depend_C"/>
    <property type="match status" value="1"/>
</dbReference>
<dbReference type="InterPro" id="IPR049516">
    <property type="entry name" value="FAD-depend_C"/>
</dbReference>
<name>A0A1C7PBG8_9BACT</name>
<dbReference type="PRINTS" id="PR00368">
    <property type="entry name" value="FADPNR"/>
</dbReference>
<organism evidence="6 7">
    <name type="scientific">Akkermansia glycaniphila</name>
    <dbReference type="NCBI Taxonomy" id="1679444"/>
    <lineage>
        <taxon>Bacteria</taxon>
        <taxon>Pseudomonadati</taxon>
        <taxon>Verrucomicrobiota</taxon>
        <taxon>Verrucomicrobiia</taxon>
        <taxon>Verrucomicrobiales</taxon>
        <taxon>Akkermansiaceae</taxon>
        <taxon>Akkermansia</taxon>
    </lineage>
</organism>
<gene>
    <name evidence="6" type="ORF">PYTT_1147</name>
</gene>
<reference evidence="7" key="1">
    <citation type="submission" date="2016-09" db="EMBL/GenBank/DDBJ databases">
        <authorList>
            <person name="Koehorst J."/>
        </authorList>
    </citation>
    <scope>NUCLEOTIDE SEQUENCE [LARGE SCALE GENOMIC DNA]</scope>
</reference>
<feature type="domain" description="Amine oxidase" evidence="4">
    <location>
        <begin position="196"/>
        <end position="254"/>
    </location>
</feature>
<dbReference type="RefSeq" id="WP_067776245.1">
    <property type="nucleotide sequence ID" value="NZ_LIGX01000026.1"/>
</dbReference>
<keyword evidence="2" id="KW-0560">Oxidoreductase</keyword>
<evidence type="ECO:0000313" key="6">
    <source>
        <dbReference type="EMBL" id="SEH84220.1"/>
    </source>
</evidence>
<dbReference type="PATRIC" id="fig|1679444.3.peg.743"/>
<evidence type="ECO:0000256" key="1">
    <source>
        <dbReference type="ARBA" id="ARBA00022630"/>
    </source>
</evidence>
<dbReference type="GO" id="GO:0016491">
    <property type="term" value="F:oxidoreductase activity"/>
    <property type="evidence" value="ECO:0007669"/>
    <property type="project" value="UniProtKB-KW"/>
</dbReference>
<dbReference type="PRINTS" id="PR00411">
    <property type="entry name" value="PNDRDTASEI"/>
</dbReference>
<dbReference type="KEGG" id="agl:PYTT_1147"/>
<evidence type="ECO:0000313" key="7">
    <source>
        <dbReference type="Proteomes" id="UP000176204"/>
    </source>
</evidence>
<evidence type="ECO:0000259" key="5">
    <source>
        <dbReference type="Pfam" id="PF21688"/>
    </source>
</evidence>
<dbReference type="InterPro" id="IPR028348">
    <property type="entry name" value="FAD-binding_protein"/>
</dbReference>
<dbReference type="PANTHER" id="PTHR42842">
    <property type="entry name" value="FAD/NAD(P)-BINDING OXIDOREDUCTASE"/>
    <property type="match status" value="1"/>
</dbReference>
<keyword evidence="7" id="KW-1185">Reference proteome</keyword>
<evidence type="ECO:0000259" key="4">
    <source>
        <dbReference type="Pfam" id="PF01593"/>
    </source>
</evidence>
<dbReference type="SUPFAM" id="SSF51905">
    <property type="entry name" value="FAD/NAD(P)-binding domain"/>
    <property type="match status" value="1"/>
</dbReference>
<dbReference type="Gene3D" id="3.30.70.2700">
    <property type="match status" value="1"/>
</dbReference>
<keyword evidence="1" id="KW-0285">Flavoprotein</keyword>
<accession>A0A1C7PBG8</accession>
<dbReference type="OrthoDB" id="9762921at2"/>
<dbReference type="AlphaFoldDB" id="A0A1C7PBG8"/>
<dbReference type="PANTHER" id="PTHR42842:SF3">
    <property type="entry name" value="FAD_NAD(P)-BINDING OXIDOREDUCTASE FAMILY PROTEIN"/>
    <property type="match status" value="1"/>
</dbReference>
<dbReference type="Pfam" id="PF00890">
    <property type="entry name" value="FAD_binding_2"/>
    <property type="match status" value="1"/>
</dbReference>
<dbReference type="PIRSF" id="PIRSF038984">
    <property type="entry name" value="FAD_binding_protein"/>
    <property type="match status" value="1"/>
</dbReference>
<dbReference type="InterPro" id="IPR002937">
    <property type="entry name" value="Amino_oxidase"/>
</dbReference>
<sequence>MIEVVDVLLPLRKAVKESAWLKAAAGKLGVSPTRIGGVRLVKRSIDARRKPICELLRLEVAVDEVLPPEELPQCAYAPVAGEAKRVVIVGSGPGGLFAALRCLELGLKPVVLERGKDVSSRRFDLAPLMREGRVMEDSNYCFGEGGAGTFSDGKLYTRATKRGPVQQVYEVFVAHGAPKDILVDAHPHIGSNLLPNVVKAMRESILKAGGEVHFSTRVSGLLRSADGKRLCGVVSSDGRVWEGDAVVLATGHSARDVYRLFHEEGLRLERKPFAVGVRIEHPQALIDAAQYHLRPGEARPELLPAARYALATKIAERGVHSFCMCPGGFIVPAATENDEVVVNGMSLSRRNSPFANSGFVVTVEPEDTDAFAAEYGVLSGIAYQKALEVATSQAGGGLQKAPAQRVADFLAGRVSGSLPETSYHPGLSRWDLNALLPQEVAWRMREGLKFFNGKLRGFAGEDALLIGCETRTSSPVRIPRDAESLQHPELEGLFPCGEGAGYAGGIVSAALDGRRCAEAAAGWLGR</sequence>
<dbReference type="STRING" id="1679444.PYTT_1147"/>
<dbReference type="EMBL" id="LT629973">
    <property type="protein sequence ID" value="SEH84220.1"/>
    <property type="molecule type" value="Genomic_DNA"/>
</dbReference>
<feature type="domain" description="FAD-dependent oxidoreductase 2 FAD-binding" evidence="3">
    <location>
        <begin position="86"/>
        <end position="119"/>
    </location>
</feature>
<dbReference type="Proteomes" id="UP000176204">
    <property type="component" value="Chromosome I"/>
</dbReference>
<proteinExistence type="predicted"/>
<dbReference type="InterPro" id="IPR036188">
    <property type="entry name" value="FAD/NAD-bd_sf"/>
</dbReference>
<dbReference type="Pfam" id="PF01593">
    <property type="entry name" value="Amino_oxidase"/>
    <property type="match status" value="1"/>
</dbReference>
<protein>
    <submittedName>
        <fullName evidence="6">Pyridine nucleotide disulphide reductase class-i signature</fullName>
    </submittedName>
</protein>
<feature type="domain" description="FAD-dependent protein C-terminal" evidence="5">
    <location>
        <begin position="272"/>
        <end position="472"/>
    </location>
</feature>
<dbReference type="Gene3D" id="3.50.50.60">
    <property type="entry name" value="FAD/NAD(P)-binding domain"/>
    <property type="match status" value="2"/>
</dbReference>